<reference evidence="1 2" key="1">
    <citation type="submission" date="2022-01" db="EMBL/GenBank/DDBJ databases">
        <title>Whole genome-based taxonomy of the Shewanellaceae.</title>
        <authorList>
            <person name="Martin-Rodriguez A.J."/>
        </authorList>
    </citation>
    <scope>NUCLEOTIDE SEQUENCE [LARGE SCALE GENOMIC DNA]</scope>
    <source>
        <strain evidence="1 2">DSM 17177</strain>
    </source>
</reference>
<proteinExistence type="predicted"/>
<comment type="caution">
    <text evidence="1">The sequence shown here is derived from an EMBL/GenBank/DDBJ whole genome shotgun (WGS) entry which is preliminary data.</text>
</comment>
<sequence>MRLKLTSSAGMIAGYNAAATSDTNVLFYIHPTEHWALSCADVEMAYMKRQLTVSLQPNEKGEGVFSLGTAISCRYSLQLHPNPCLFYIQLLEAMLFSLKGTKVIQE</sequence>
<evidence type="ECO:0000313" key="2">
    <source>
        <dbReference type="Proteomes" id="UP001203423"/>
    </source>
</evidence>
<dbReference type="Proteomes" id="UP001203423">
    <property type="component" value="Unassembled WGS sequence"/>
</dbReference>
<evidence type="ECO:0000313" key="1">
    <source>
        <dbReference type="EMBL" id="MCL1125315.1"/>
    </source>
</evidence>
<dbReference type="EMBL" id="JAKIKS010000045">
    <property type="protein sequence ID" value="MCL1125315.1"/>
    <property type="molecule type" value="Genomic_DNA"/>
</dbReference>
<protein>
    <submittedName>
        <fullName evidence="1">Uncharacterized protein</fullName>
    </submittedName>
</protein>
<gene>
    <name evidence="1" type="ORF">L2764_12710</name>
</gene>
<dbReference type="RefSeq" id="WP_248940629.1">
    <property type="nucleotide sequence ID" value="NZ_JAKIKS010000045.1"/>
</dbReference>
<name>A0ABT0LCD5_9GAMM</name>
<accession>A0ABT0LCD5</accession>
<keyword evidence="2" id="KW-1185">Reference proteome</keyword>
<organism evidence="1 2">
    <name type="scientific">Shewanella surugensis</name>
    <dbReference type="NCBI Taxonomy" id="212020"/>
    <lineage>
        <taxon>Bacteria</taxon>
        <taxon>Pseudomonadati</taxon>
        <taxon>Pseudomonadota</taxon>
        <taxon>Gammaproteobacteria</taxon>
        <taxon>Alteromonadales</taxon>
        <taxon>Shewanellaceae</taxon>
        <taxon>Shewanella</taxon>
    </lineage>
</organism>